<name>A0A0A9FRE8_ARUDO</name>
<accession>A0A0A9FRE8</accession>
<organism evidence="1">
    <name type="scientific">Arundo donax</name>
    <name type="common">Giant reed</name>
    <name type="synonym">Donax arundinaceus</name>
    <dbReference type="NCBI Taxonomy" id="35708"/>
    <lineage>
        <taxon>Eukaryota</taxon>
        <taxon>Viridiplantae</taxon>
        <taxon>Streptophyta</taxon>
        <taxon>Embryophyta</taxon>
        <taxon>Tracheophyta</taxon>
        <taxon>Spermatophyta</taxon>
        <taxon>Magnoliopsida</taxon>
        <taxon>Liliopsida</taxon>
        <taxon>Poales</taxon>
        <taxon>Poaceae</taxon>
        <taxon>PACMAD clade</taxon>
        <taxon>Arundinoideae</taxon>
        <taxon>Arundineae</taxon>
        <taxon>Arundo</taxon>
    </lineage>
</organism>
<reference evidence="1" key="1">
    <citation type="submission" date="2014-09" db="EMBL/GenBank/DDBJ databases">
        <authorList>
            <person name="Magalhaes I.L.F."/>
            <person name="Oliveira U."/>
            <person name="Santos F.R."/>
            <person name="Vidigal T.H.D.A."/>
            <person name="Brescovit A.D."/>
            <person name="Santos A.J."/>
        </authorList>
    </citation>
    <scope>NUCLEOTIDE SEQUENCE</scope>
    <source>
        <tissue evidence="1">Shoot tissue taken approximately 20 cm above the soil surface</tissue>
    </source>
</reference>
<evidence type="ECO:0000313" key="1">
    <source>
        <dbReference type="EMBL" id="JAE10873.1"/>
    </source>
</evidence>
<dbReference type="AlphaFoldDB" id="A0A0A9FRE8"/>
<protein>
    <submittedName>
        <fullName evidence="1">Uncharacterized protein</fullName>
    </submittedName>
</protein>
<proteinExistence type="predicted"/>
<dbReference type="EMBL" id="GBRH01187023">
    <property type="protein sequence ID" value="JAE10873.1"/>
    <property type="molecule type" value="Transcribed_RNA"/>
</dbReference>
<reference evidence="1" key="2">
    <citation type="journal article" date="2015" name="Data Brief">
        <title>Shoot transcriptome of the giant reed, Arundo donax.</title>
        <authorList>
            <person name="Barrero R.A."/>
            <person name="Guerrero F.D."/>
            <person name="Moolhuijzen P."/>
            <person name="Goolsby J.A."/>
            <person name="Tidwell J."/>
            <person name="Bellgard S.E."/>
            <person name="Bellgard M.I."/>
        </authorList>
    </citation>
    <scope>NUCLEOTIDE SEQUENCE</scope>
    <source>
        <tissue evidence="1">Shoot tissue taken approximately 20 cm above the soil surface</tissue>
    </source>
</reference>
<sequence>MCNLSIKYLIAPTLSPCSLFIHGSSIYRSQPLHFFCLLYTKLSLHNLFPLSNLGVRCANISFFVYPLLML</sequence>